<feature type="domain" description="Coenzyme Q-binding protein COQ10 START" evidence="2">
    <location>
        <begin position="15"/>
        <end position="134"/>
    </location>
</feature>
<dbReference type="EMBL" id="LAQU01000047">
    <property type="protein sequence ID" value="KKB61358.1"/>
    <property type="molecule type" value="Genomic_DNA"/>
</dbReference>
<organism evidence="3 4">
    <name type="scientific">Robbsia andropogonis</name>
    <dbReference type="NCBI Taxonomy" id="28092"/>
    <lineage>
        <taxon>Bacteria</taxon>
        <taxon>Pseudomonadati</taxon>
        <taxon>Pseudomonadota</taxon>
        <taxon>Betaproteobacteria</taxon>
        <taxon>Burkholderiales</taxon>
        <taxon>Burkholderiaceae</taxon>
        <taxon>Robbsia</taxon>
    </lineage>
</organism>
<comment type="caution">
    <text evidence="3">The sequence shown here is derived from an EMBL/GenBank/DDBJ whole genome shotgun (WGS) entry which is preliminary data.</text>
</comment>
<dbReference type="Pfam" id="PF03364">
    <property type="entry name" value="Polyketide_cyc"/>
    <property type="match status" value="1"/>
</dbReference>
<evidence type="ECO:0000313" key="4">
    <source>
        <dbReference type="Proteomes" id="UP000033618"/>
    </source>
</evidence>
<sequence length="155" mass="17477">MPQVSSSVFLGNVKCADVWPILSDFARYPDFMADVLEVSVPPHGNGAIHSTWRVLLNGSELTWTELDRLVPNERITFEQTDGDLEVWFGEWVLVEREDGLYVDLNVTFDIGIPSLADVLHPIGERAIRANSRQMLDGIRDRILAGRDVQVSITER</sequence>
<dbReference type="AlphaFoldDB" id="A0A0F5JU36"/>
<evidence type="ECO:0000256" key="1">
    <source>
        <dbReference type="ARBA" id="ARBA00008918"/>
    </source>
</evidence>
<gene>
    <name evidence="3" type="ORF">WM40_23615</name>
</gene>
<dbReference type="STRING" id="28092.WM40_23615"/>
<dbReference type="Proteomes" id="UP000033618">
    <property type="component" value="Unassembled WGS sequence"/>
</dbReference>
<evidence type="ECO:0000313" key="3">
    <source>
        <dbReference type="EMBL" id="KKB61358.1"/>
    </source>
</evidence>
<dbReference type="OrthoDB" id="9134299at2"/>
<reference evidence="3 4" key="1">
    <citation type="submission" date="2015-03" db="EMBL/GenBank/DDBJ databases">
        <title>Draft Genome Sequence of Burkholderia andropogonis type strain ICMP2807, isolated from Sorghum bicolor.</title>
        <authorList>
            <person name="Lopes-Santos L."/>
            <person name="Castro D.B."/>
            <person name="Ottoboni L.M."/>
            <person name="Park D."/>
            <person name="Weirc B.S."/>
            <person name="Destefano S.A."/>
        </authorList>
    </citation>
    <scope>NUCLEOTIDE SEQUENCE [LARGE SCALE GENOMIC DNA]</scope>
    <source>
        <strain evidence="3 4">ICMP2807</strain>
    </source>
</reference>
<keyword evidence="4" id="KW-1185">Reference proteome</keyword>
<comment type="similarity">
    <text evidence="1">Belongs to the ribosome association toxin RatA family.</text>
</comment>
<dbReference type="PATRIC" id="fig|28092.6.peg.5557"/>
<dbReference type="Gene3D" id="3.30.530.20">
    <property type="match status" value="1"/>
</dbReference>
<proteinExistence type="inferred from homology"/>
<dbReference type="InterPro" id="IPR023393">
    <property type="entry name" value="START-like_dom_sf"/>
</dbReference>
<dbReference type="InterPro" id="IPR005031">
    <property type="entry name" value="COQ10_START"/>
</dbReference>
<dbReference type="SUPFAM" id="SSF55961">
    <property type="entry name" value="Bet v1-like"/>
    <property type="match status" value="1"/>
</dbReference>
<accession>A0A0F5JU36</accession>
<name>A0A0F5JU36_9BURK</name>
<dbReference type="RefSeq" id="WP_046154162.1">
    <property type="nucleotide sequence ID" value="NZ_CADFGU010000003.1"/>
</dbReference>
<protein>
    <submittedName>
        <fullName evidence="3">Cyclase</fullName>
    </submittedName>
</protein>
<evidence type="ECO:0000259" key="2">
    <source>
        <dbReference type="Pfam" id="PF03364"/>
    </source>
</evidence>